<dbReference type="AlphaFoldDB" id="A0A7S2F4R0"/>
<name>A0A7S2F4R0_9STRA</name>
<dbReference type="EMBL" id="HBGS01004696">
    <property type="protein sequence ID" value="CAD9375001.1"/>
    <property type="molecule type" value="Transcribed_RNA"/>
</dbReference>
<reference evidence="1" key="1">
    <citation type="submission" date="2021-01" db="EMBL/GenBank/DDBJ databases">
        <authorList>
            <person name="Corre E."/>
            <person name="Pelletier E."/>
            <person name="Niang G."/>
            <person name="Scheremetjew M."/>
            <person name="Finn R."/>
            <person name="Kale V."/>
            <person name="Holt S."/>
            <person name="Cochrane G."/>
            <person name="Meng A."/>
            <person name="Brown T."/>
            <person name="Cohen L."/>
        </authorList>
    </citation>
    <scope>NUCLEOTIDE SEQUENCE</scope>
    <source>
        <strain evidence="1">CCMP1381</strain>
    </source>
</reference>
<sequence>MGSNGDFDAMLEVINEHFRLDFEEKAATHKHGENSGVTHNAIVGDGLCQVKIAKLNVSPGQVVDSAELGKVCLPCGNAPEVIGRKQQSFCSGHVVSYSILLPTVVKKPLRFPELCGRGVVLGILRISLTMYNFGRRMDVIVCLVMDDSV</sequence>
<protein>
    <submittedName>
        <fullName evidence="1">Uncharacterized protein</fullName>
    </submittedName>
</protein>
<accession>A0A7S2F4R0</accession>
<proteinExistence type="predicted"/>
<evidence type="ECO:0000313" key="1">
    <source>
        <dbReference type="EMBL" id="CAD9375001.1"/>
    </source>
</evidence>
<organism evidence="1">
    <name type="scientific">Octactis speculum</name>
    <dbReference type="NCBI Taxonomy" id="3111310"/>
    <lineage>
        <taxon>Eukaryota</taxon>
        <taxon>Sar</taxon>
        <taxon>Stramenopiles</taxon>
        <taxon>Ochrophyta</taxon>
        <taxon>Dictyochophyceae</taxon>
        <taxon>Dictyochales</taxon>
        <taxon>Dictyochaceae</taxon>
        <taxon>Octactis</taxon>
    </lineage>
</organism>
<gene>
    <name evidence="1" type="ORF">DSPE1174_LOCUS2417</name>
</gene>